<accession>A0A8S5P804</accession>
<dbReference type="InterPro" id="IPR054307">
    <property type="entry name" value="I-HmuI_NUMOD-like"/>
</dbReference>
<dbReference type="Gene3D" id="1.10.10.10">
    <property type="entry name" value="Winged helix-like DNA-binding domain superfamily/Winged helix DNA-binding domain"/>
    <property type="match status" value="1"/>
</dbReference>
<reference evidence="2" key="1">
    <citation type="journal article" date="2021" name="Proc. Natl. Acad. Sci. U.S.A.">
        <title>A Catalog of Tens of Thousands of Viruses from Human Metagenomes Reveals Hidden Associations with Chronic Diseases.</title>
        <authorList>
            <person name="Tisza M.J."/>
            <person name="Buck C.B."/>
        </authorList>
    </citation>
    <scope>NUCLEOTIDE SEQUENCE</scope>
    <source>
        <strain evidence="2">CtmYS12</strain>
    </source>
</reference>
<name>A0A8S5P804_9CAUD</name>
<dbReference type="EMBL" id="BK015347">
    <property type="protein sequence ID" value="DAE02545.1"/>
    <property type="molecule type" value="Genomic_DNA"/>
</dbReference>
<organism evidence="2">
    <name type="scientific">Siphoviridae sp. ctmYS12</name>
    <dbReference type="NCBI Taxonomy" id="2825652"/>
    <lineage>
        <taxon>Viruses</taxon>
        <taxon>Duplodnaviria</taxon>
        <taxon>Heunggongvirae</taxon>
        <taxon>Uroviricota</taxon>
        <taxon>Caudoviricetes</taxon>
    </lineage>
</organism>
<sequence>MSYKTKRDGVRVRIVETGEEFNSIRACAFRLGVDVTWLGKVTRGNNGLCTCKGYHIIRVEDPRANYDISRKEYRGRKGLAVRIVETGEIFNSISECADSIGGSAGTICEILRGHNRRATHMGYHFEYIK</sequence>
<feature type="domain" description="DNA endonuclease I-HmuI-like NUMOD-like" evidence="1">
    <location>
        <begin position="89"/>
        <end position="126"/>
    </location>
</feature>
<dbReference type="Pfam" id="PF22083">
    <property type="entry name" value="I-HmuI_NUMOD-like"/>
    <property type="match status" value="1"/>
</dbReference>
<evidence type="ECO:0000259" key="1">
    <source>
        <dbReference type="Pfam" id="PF22083"/>
    </source>
</evidence>
<protein>
    <submittedName>
        <fullName evidence="2">PROTEIN/DNA Complex catalytic motif, Helix-turn-helix DNA</fullName>
    </submittedName>
</protein>
<evidence type="ECO:0000313" key="2">
    <source>
        <dbReference type="EMBL" id="DAE02545.1"/>
    </source>
</evidence>
<proteinExistence type="predicted"/>
<dbReference type="InterPro" id="IPR036388">
    <property type="entry name" value="WH-like_DNA-bd_sf"/>
</dbReference>